<protein>
    <submittedName>
        <fullName evidence="6">Esterase</fullName>
    </submittedName>
</protein>
<dbReference type="AlphaFoldDB" id="A0A8T9CI08"/>
<feature type="transmembrane region" description="Helical" evidence="4">
    <location>
        <begin position="16"/>
        <end position="37"/>
    </location>
</feature>
<dbReference type="Proteomes" id="UP000469558">
    <property type="component" value="Unassembled WGS sequence"/>
</dbReference>
<evidence type="ECO:0000313" key="6">
    <source>
        <dbReference type="EMBL" id="TVY83680.1"/>
    </source>
</evidence>
<dbReference type="InterPro" id="IPR029058">
    <property type="entry name" value="AB_hydrolase_fold"/>
</dbReference>
<evidence type="ECO:0000259" key="5">
    <source>
        <dbReference type="Pfam" id="PF07859"/>
    </source>
</evidence>
<keyword evidence="7" id="KW-1185">Reference proteome</keyword>
<dbReference type="PANTHER" id="PTHR48081:SF17">
    <property type="entry name" value="ALPHA_BETA HYDROLASE FOLD-3 DOMAIN-CONTAINING PROTEIN"/>
    <property type="match status" value="1"/>
</dbReference>
<organism evidence="6 7">
    <name type="scientific">Lachnellula suecica</name>
    <dbReference type="NCBI Taxonomy" id="602035"/>
    <lineage>
        <taxon>Eukaryota</taxon>
        <taxon>Fungi</taxon>
        <taxon>Dikarya</taxon>
        <taxon>Ascomycota</taxon>
        <taxon>Pezizomycotina</taxon>
        <taxon>Leotiomycetes</taxon>
        <taxon>Helotiales</taxon>
        <taxon>Lachnaceae</taxon>
        <taxon>Lachnellula</taxon>
    </lineage>
</organism>
<dbReference type="InterPro" id="IPR033140">
    <property type="entry name" value="Lipase_GDXG_put_SER_AS"/>
</dbReference>
<keyword evidence="4" id="KW-1133">Transmembrane helix</keyword>
<dbReference type="SUPFAM" id="SSF53474">
    <property type="entry name" value="alpha/beta-Hydrolases"/>
    <property type="match status" value="1"/>
</dbReference>
<dbReference type="OrthoDB" id="2152029at2759"/>
<reference evidence="6 7" key="1">
    <citation type="submission" date="2018-05" db="EMBL/GenBank/DDBJ databases">
        <title>Genome sequencing and assembly of the regulated plant pathogen Lachnellula willkommii and related sister species for the development of diagnostic species identification markers.</title>
        <authorList>
            <person name="Giroux E."/>
            <person name="Bilodeau G."/>
        </authorList>
    </citation>
    <scope>NUCLEOTIDE SEQUENCE [LARGE SCALE GENOMIC DNA]</scope>
    <source>
        <strain evidence="6 7">CBS 268.59</strain>
    </source>
</reference>
<dbReference type="InterPro" id="IPR050300">
    <property type="entry name" value="GDXG_lipolytic_enzyme"/>
</dbReference>
<evidence type="ECO:0000313" key="7">
    <source>
        <dbReference type="Proteomes" id="UP000469558"/>
    </source>
</evidence>
<proteinExistence type="inferred from homology"/>
<keyword evidence="2" id="KW-0378">Hydrolase</keyword>
<feature type="active site" evidence="3">
    <location>
        <position position="206"/>
    </location>
</feature>
<evidence type="ECO:0000256" key="2">
    <source>
        <dbReference type="ARBA" id="ARBA00022801"/>
    </source>
</evidence>
<gene>
    <name evidence="6" type="primary">est_2</name>
    <name evidence="6" type="ORF">LSUE1_G003173</name>
</gene>
<dbReference type="InterPro" id="IPR013094">
    <property type="entry name" value="AB_hydrolase_3"/>
</dbReference>
<keyword evidence="4" id="KW-0812">Transmembrane</keyword>
<dbReference type="GO" id="GO:0016787">
    <property type="term" value="F:hydrolase activity"/>
    <property type="evidence" value="ECO:0007669"/>
    <property type="project" value="UniProtKB-KW"/>
</dbReference>
<dbReference type="Gene3D" id="3.40.50.1820">
    <property type="entry name" value="alpha/beta hydrolase"/>
    <property type="match status" value="1"/>
</dbReference>
<evidence type="ECO:0000256" key="3">
    <source>
        <dbReference type="PROSITE-ProRule" id="PRU10038"/>
    </source>
</evidence>
<evidence type="ECO:0000256" key="4">
    <source>
        <dbReference type="SAM" id="Phobius"/>
    </source>
</evidence>
<sequence>MAVFSGFRARQPGKTLWLLVAIVHLAFVLLSFSIYYLPIFTRSNAQWSYRNSLTNKLIKVALRHITYLKLLLPLSMEPGAEKEFFVLITPNKKIYKGDLAGPVIPGVIGATWYPQKPREGKEFQKTAALHFHGGSFIFGSGRQAECAKAAALLTDSIVDSAIFVQYRLAGDPACPFPAAIQDAVTAYSYLIDLGIPASQIIISGDSAGGNIAVALLRYISLEKGILPSPGGCALWSPSIDLATQNPNGIDLHRNFKTDYLSGSTLAWGIGLYIPKSMDLMGPWFSPLRHPFATKVPIWMMTGVAEVLTDTIVEFASRMKDIAGNRIGLYEVQNAPHDIFLVGDLMG</sequence>
<comment type="similarity">
    <text evidence="1">Belongs to the 'GDXG' lipolytic enzyme family.</text>
</comment>
<feature type="domain" description="Alpha/beta hydrolase fold-3" evidence="5">
    <location>
        <begin position="129"/>
        <end position="339"/>
    </location>
</feature>
<comment type="caution">
    <text evidence="6">The sequence shown here is derived from an EMBL/GenBank/DDBJ whole genome shotgun (WGS) entry which is preliminary data.</text>
</comment>
<name>A0A8T9CI08_9HELO</name>
<dbReference type="Pfam" id="PF07859">
    <property type="entry name" value="Abhydrolase_3"/>
    <property type="match status" value="1"/>
</dbReference>
<dbReference type="EMBL" id="QGMK01000165">
    <property type="protein sequence ID" value="TVY83680.1"/>
    <property type="molecule type" value="Genomic_DNA"/>
</dbReference>
<evidence type="ECO:0000256" key="1">
    <source>
        <dbReference type="ARBA" id="ARBA00010515"/>
    </source>
</evidence>
<dbReference type="PROSITE" id="PS01174">
    <property type="entry name" value="LIPASE_GDXG_SER"/>
    <property type="match status" value="1"/>
</dbReference>
<accession>A0A8T9CI08</accession>
<dbReference type="PANTHER" id="PTHR48081">
    <property type="entry name" value="AB HYDROLASE SUPERFAMILY PROTEIN C4A8.06C"/>
    <property type="match status" value="1"/>
</dbReference>
<keyword evidence="4" id="KW-0472">Membrane</keyword>